<dbReference type="EMBL" id="FQZY01000068">
    <property type="protein sequence ID" value="SHK65075.1"/>
    <property type="molecule type" value="Genomic_DNA"/>
</dbReference>
<dbReference type="Gene3D" id="2.60.40.1080">
    <property type="match status" value="2"/>
</dbReference>
<dbReference type="Gene3D" id="2.60.40.4270">
    <property type="entry name" value="Listeria-Bacteroides repeat domain"/>
    <property type="match status" value="4"/>
</dbReference>
<keyword evidence="3" id="KW-0732">Signal</keyword>
<dbReference type="Proteomes" id="UP000184301">
    <property type="component" value="Unassembled WGS sequence"/>
</dbReference>
<dbReference type="OrthoDB" id="1994173at2"/>
<feature type="chain" id="PRO_5009921272" evidence="3">
    <location>
        <begin position="27"/>
        <end position="1798"/>
    </location>
</feature>
<dbReference type="Pfam" id="PF01764">
    <property type="entry name" value="Lipase_3"/>
    <property type="match status" value="1"/>
</dbReference>
<dbReference type="InterPro" id="IPR003343">
    <property type="entry name" value="Big_2"/>
</dbReference>
<name>A0A1M6U722_9FIRM</name>
<dbReference type="InterPro" id="IPR026906">
    <property type="entry name" value="LRR_5"/>
</dbReference>
<dbReference type="Pfam" id="PF13306">
    <property type="entry name" value="LRR_5"/>
    <property type="match status" value="4"/>
</dbReference>
<feature type="region of interest" description="Disordered" evidence="2">
    <location>
        <begin position="228"/>
        <end position="263"/>
    </location>
</feature>
<dbReference type="GO" id="GO:0006629">
    <property type="term" value="P:lipid metabolic process"/>
    <property type="evidence" value="ECO:0007669"/>
    <property type="project" value="InterPro"/>
</dbReference>
<evidence type="ECO:0000256" key="1">
    <source>
        <dbReference type="ARBA" id="ARBA00004196"/>
    </source>
</evidence>
<evidence type="ECO:0000256" key="3">
    <source>
        <dbReference type="SAM" id="SignalP"/>
    </source>
</evidence>
<dbReference type="InterPro" id="IPR029058">
    <property type="entry name" value="AB_hydrolase_fold"/>
</dbReference>
<dbReference type="Pfam" id="PF09479">
    <property type="entry name" value="Flg_new"/>
    <property type="match status" value="4"/>
</dbReference>
<keyword evidence="7" id="KW-1185">Reference proteome</keyword>
<dbReference type="RefSeq" id="WP_073112694.1">
    <property type="nucleotide sequence ID" value="NZ_FQZY01000068.1"/>
</dbReference>
<feature type="domain" description="BIG2" evidence="5">
    <location>
        <begin position="180"/>
        <end position="214"/>
    </location>
</feature>
<feature type="domain" description="Fungal lipase-type" evidence="4">
    <location>
        <begin position="1509"/>
        <end position="1628"/>
    </location>
</feature>
<dbReference type="InterPro" id="IPR042229">
    <property type="entry name" value="Listeria/Bacterioides_rpt_sf"/>
</dbReference>
<dbReference type="GO" id="GO:0030313">
    <property type="term" value="C:cell envelope"/>
    <property type="evidence" value="ECO:0007669"/>
    <property type="project" value="UniProtKB-SubCell"/>
</dbReference>
<accession>A0A1M6U722</accession>
<dbReference type="InterPro" id="IPR013378">
    <property type="entry name" value="InlB-like_B-rpt"/>
</dbReference>
<evidence type="ECO:0000313" key="7">
    <source>
        <dbReference type="Proteomes" id="UP000184301"/>
    </source>
</evidence>
<dbReference type="PANTHER" id="PTHR45661:SF3">
    <property type="entry name" value="IG-LIKE DOMAIN-CONTAINING PROTEIN"/>
    <property type="match status" value="1"/>
</dbReference>
<protein>
    <submittedName>
        <fullName evidence="6">Listeria/Bacterioides repeat-containing protein</fullName>
    </submittedName>
</protein>
<evidence type="ECO:0000259" key="5">
    <source>
        <dbReference type="Pfam" id="PF02368"/>
    </source>
</evidence>
<dbReference type="InterPro" id="IPR008964">
    <property type="entry name" value="Invasin/intimin_cell_adhesion"/>
</dbReference>
<dbReference type="SUPFAM" id="SSF52058">
    <property type="entry name" value="L domain-like"/>
    <property type="match status" value="2"/>
</dbReference>
<reference evidence="6 7" key="1">
    <citation type="submission" date="2016-11" db="EMBL/GenBank/DDBJ databases">
        <authorList>
            <person name="Jaros S."/>
            <person name="Januszkiewicz K."/>
            <person name="Wedrychowicz H."/>
        </authorList>
    </citation>
    <scope>NUCLEOTIDE SEQUENCE [LARGE SCALE GENOMIC DNA]</scope>
    <source>
        <strain evidence="6 7">DSM 15480</strain>
    </source>
</reference>
<organism evidence="6 7">
    <name type="scientific">Hespellia stercorisuis DSM 15480</name>
    <dbReference type="NCBI Taxonomy" id="1121950"/>
    <lineage>
        <taxon>Bacteria</taxon>
        <taxon>Bacillati</taxon>
        <taxon>Bacillota</taxon>
        <taxon>Clostridia</taxon>
        <taxon>Lachnospirales</taxon>
        <taxon>Lachnospiraceae</taxon>
        <taxon>Hespellia</taxon>
    </lineage>
</organism>
<dbReference type="PANTHER" id="PTHR45661">
    <property type="entry name" value="SURFACE ANTIGEN"/>
    <property type="match status" value="1"/>
</dbReference>
<evidence type="ECO:0000259" key="4">
    <source>
        <dbReference type="Pfam" id="PF01764"/>
    </source>
</evidence>
<dbReference type="InterPro" id="IPR053139">
    <property type="entry name" value="Surface_bspA-like"/>
</dbReference>
<feature type="signal peptide" evidence="3">
    <location>
        <begin position="1"/>
        <end position="26"/>
    </location>
</feature>
<dbReference type="SUPFAM" id="SSF49373">
    <property type="entry name" value="Invasin/intimin cell-adhesion fragments"/>
    <property type="match status" value="2"/>
</dbReference>
<evidence type="ECO:0000256" key="2">
    <source>
        <dbReference type="SAM" id="MobiDB-lite"/>
    </source>
</evidence>
<dbReference type="InterPro" id="IPR032675">
    <property type="entry name" value="LRR_dom_sf"/>
</dbReference>
<dbReference type="STRING" id="1121950.SAMN02745243_03420"/>
<gene>
    <name evidence="6" type="ORF">SAMN02745243_03420</name>
</gene>
<dbReference type="Gene3D" id="3.40.50.1820">
    <property type="entry name" value="alpha/beta hydrolase"/>
    <property type="match status" value="1"/>
</dbReference>
<proteinExistence type="predicted"/>
<sequence>MQKMRRVITLLLSLILVINTPCLALAEDVQQGQIQVLPDETQMEESEEVSESEFDYEDEMTGLSYDILSEAVDEEPGSVILMKAYEQRDESDENYGKFIIPETIEINGVSYQVIEIAEDAFLEIQHPVLYCNAGSIGETYAKNLEYNVNIEGFQLNTLEEKMAEGEMFQLEIIETDILLSDADNILWETADEAVAVVGNDGRVEAVAEGETTITCEIQGLSREVSISVKAKEETEEPDISKETEKEKARKEPGQTTAEPKVPGDASALSSGIFTYTMLENQKVCITGTIYDNEPWDIRKNIFQLSVPETIDGYPVTTIGNGAFTRVSELIKVVLPESIVEIRREAFRGCTKLWDVALPSKLEKLGCSAFESTAITKVTIPAGLQMDEYVGGVAYPGPFRWCSQLKNVEFAAGTTSIERCMFLNCSGLEEIVIPDTVSKIEWNTFGGCSNLKSVTLPASIKAIGNRAFSNCTSLQSVTLPSELEVLDVGAFSNCTSLSTINIPKNIEAGAYVGGNYQYPGPFSGCTSLKTVTFDKGTTRLPVHLFNNCDGLERIEIPAEVKTIPGGLCYGCDNLKEIIIPKSVTRIEYDAFRNCKSLVKVENLGSTTDLGAWAFGGCTNLETIQLPDTLETIGQGALSYTQKMTSITIPDGVTYIGKEAFKEDDALTAMPVMNGVSNIDSYAFYMCDNLSKIIWPPKLKWLGESVFGKCPKLTEITFPKTLKWTDCEMIYACENLKKVSFEKGSQEIYRGMFGGSVGLEEVEIPNTITKIGAWAFRACYNIKEITIPSSVTEIGDHAFYDCTGLTKITVPYQVKYIGDYAFTNCENVTVYGYAGSAIHTYCKENNIKFVSTGAVNKLTLDANGGYFLSNNKKTTKKTKTVYKDKTYGTLATPTRSGYCFSGWYTAKSGGTKITSSTKVTVSKAQTLYARWTKGGYLTYKLNGGKNSSKNPSYYYASKGVTFSSPTRTGYTFKGWYTDSKFKESTRIQSIAKGKSGNKTLYAKWAVNTYTIRYNKNGGSGTMKDTTSCKYNSSAALRSNTFSRTGYTFAGWAKTASGSVAYKNKASVKNLSSKNGAVITLYAQWTQNRYSIRYNKNGGSGTMKDTTSCKYDSSVALRSNTFSRSGYTFAGWAKTASGSVVYKDKASVKNLSSKNGAVVTLYAKWKKNQTISGSSTFTEAVGGSTFSLGASGKGKLTYQSSDEKVVKVSSTGRVTIVGIGNATITIRAASTTTYNAASKKVTVKIIPRNIGTITTSTPNVSGIFTVKYTYAKTSEITGYQIQYGTKSTFSSGTYKYVWTGKNELSKTIDKLLTLDCYVRLRAYKTLADGTKIYGNYSETKKVHVHQTTTVGYESIDASTHWRRNEGICICGKKTSVPAVQETHTFVSGICTKCGYKKENYIAAQFKSSVGNQNVRTIGAKYADSMFAGSAYDSNSDLAKLSMIGATTAYVKDYAESFLKNCGFQGIVTQYSAAAGGSDLSAPTKTDNDHVQITMGWKDMTDSSGNTCRVYAVLVKGTSGNYEWISNFNMGETKGVHQGFQNAADEVTTLTAGYVQKHNTSNGKKVWVTGHSRGAAVANLVAAALNPIYGGTNVFAYTYATPRTTGNPQKGSSYNNIRNYLNPGDFVTEVALEQWGFERHGQDITLDQEVSSTMQENFLNLANSAYGGFDVGGKNSLVNAFADYAPSQEAYNKTKVSEVAVSKEMEQFSYDKPIIKKFDGTKEVTYIKTEVGPILLCKDGLALVLANDPSGLKNTLLYGADNPTSLKIVAKMVIDGKLNNQFAHAHCQEAYISWLEAMYPEN</sequence>
<dbReference type="Pfam" id="PF02368">
    <property type="entry name" value="Big_2"/>
    <property type="match status" value="1"/>
</dbReference>
<feature type="compositionally biased region" description="Basic and acidic residues" evidence="2">
    <location>
        <begin position="238"/>
        <end position="252"/>
    </location>
</feature>
<comment type="subcellular location">
    <subcellularLocation>
        <location evidence="1">Cell envelope</location>
    </subcellularLocation>
</comment>
<dbReference type="SUPFAM" id="SSF53474">
    <property type="entry name" value="alpha/beta-Hydrolases"/>
    <property type="match status" value="1"/>
</dbReference>
<dbReference type="InterPro" id="IPR002921">
    <property type="entry name" value="Fungal_lipase-type"/>
</dbReference>
<dbReference type="NCBIfam" id="TIGR02543">
    <property type="entry name" value="List_Bact_rpt"/>
    <property type="match status" value="4"/>
</dbReference>
<evidence type="ECO:0000313" key="6">
    <source>
        <dbReference type="EMBL" id="SHK65075.1"/>
    </source>
</evidence>
<dbReference type="Gene3D" id="3.80.10.10">
    <property type="entry name" value="Ribonuclease Inhibitor"/>
    <property type="match status" value="5"/>
</dbReference>